<dbReference type="EMBL" id="JAQOSO010000051">
    <property type="protein sequence ID" value="MDJ1174268.1"/>
    <property type="molecule type" value="Genomic_DNA"/>
</dbReference>
<evidence type="ECO:0000313" key="8">
    <source>
        <dbReference type="EMBL" id="MDJ1174268.1"/>
    </source>
</evidence>
<evidence type="ECO:0000256" key="4">
    <source>
        <dbReference type="ARBA" id="ARBA00022989"/>
    </source>
</evidence>
<protein>
    <submittedName>
        <fullName evidence="8">Mechanosensitive ion channel</fullName>
    </submittedName>
</protein>
<feature type="domain" description="Mechanosensitive ion channel MscS" evidence="7">
    <location>
        <begin position="386"/>
        <end position="452"/>
    </location>
</feature>
<dbReference type="InterPro" id="IPR023408">
    <property type="entry name" value="MscS_beta-dom_sf"/>
</dbReference>
<feature type="transmembrane region" description="Helical" evidence="6">
    <location>
        <begin position="364"/>
        <end position="383"/>
    </location>
</feature>
<keyword evidence="5 6" id="KW-0472">Membrane</keyword>
<feature type="transmembrane region" description="Helical" evidence="6">
    <location>
        <begin position="223"/>
        <end position="244"/>
    </location>
</feature>
<organism evidence="8 9">
    <name type="scientific">Roseofilum capinflatum BLCC-M114</name>
    <dbReference type="NCBI Taxonomy" id="3022440"/>
    <lineage>
        <taxon>Bacteria</taxon>
        <taxon>Bacillati</taxon>
        <taxon>Cyanobacteriota</taxon>
        <taxon>Cyanophyceae</taxon>
        <taxon>Desertifilales</taxon>
        <taxon>Desertifilaceae</taxon>
        <taxon>Roseofilum</taxon>
        <taxon>Roseofilum capinflatum</taxon>
    </lineage>
</organism>
<proteinExistence type="inferred from homology"/>
<keyword evidence="4 6" id="KW-1133">Transmembrane helix</keyword>
<dbReference type="InterPro" id="IPR011014">
    <property type="entry name" value="MscS_channel_TM-2"/>
</dbReference>
<evidence type="ECO:0000256" key="6">
    <source>
        <dbReference type="SAM" id="Phobius"/>
    </source>
</evidence>
<dbReference type="PANTHER" id="PTHR30566:SF5">
    <property type="entry name" value="MECHANOSENSITIVE ION CHANNEL PROTEIN 1, MITOCHONDRIAL-RELATED"/>
    <property type="match status" value="1"/>
</dbReference>
<keyword evidence="9" id="KW-1185">Reference proteome</keyword>
<dbReference type="Pfam" id="PF00924">
    <property type="entry name" value="MS_channel_2nd"/>
    <property type="match status" value="1"/>
</dbReference>
<dbReference type="InterPro" id="IPR006685">
    <property type="entry name" value="MscS_channel_2nd"/>
</dbReference>
<dbReference type="InterPro" id="IPR010920">
    <property type="entry name" value="LSM_dom_sf"/>
</dbReference>
<dbReference type="SUPFAM" id="SSF82861">
    <property type="entry name" value="Mechanosensitive channel protein MscS (YggB), transmembrane region"/>
    <property type="match status" value="1"/>
</dbReference>
<dbReference type="RefSeq" id="WP_283766599.1">
    <property type="nucleotide sequence ID" value="NZ_JAQOSO010000051.1"/>
</dbReference>
<feature type="transmembrane region" description="Helical" evidence="6">
    <location>
        <begin position="265"/>
        <end position="283"/>
    </location>
</feature>
<evidence type="ECO:0000256" key="3">
    <source>
        <dbReference type="ARBA" id="ARBA00022692"/>
    </source>
</evidence>
<comment type="subcellular location">
    <subcellularLocation>
        <location evidence="1">Membrane</location>
        <topology evidence="1">Multi-pass membrane protein</topology>
    </subcellularLocation>
</comment>
<comment type="caution">
    <text evidence="8">The sequence shown here is derived from an EMBL/GenBank/DDBJ whole genome shotgun (WGS) entry which is preliminary data.</text>
</comment>
<evidence type="ECO:0000313" key="9">
    <source>
        <dbReference type="Proteomes" id="UP001235849"/>
    </source>
</evidence>
<gene>
    <name evidence="8" type="ORF">PMG25_09195</name>
</gene>
<evidence type="ECO:0000256" key="2">
    <source>
        <dbReference type="ARBA" id="ARBA00008017"/>
    </source>
</evidence>
<accession>A0ABT7B523</accession>
<dbReference type="Proteomes" id="UP001235849">
    <property type="component" value="Unassembled WGS sequence"/>
</dbReference>
<sequence>MFLQTSVTAVPTLQNPLQPPDTSSPQATMKSFMENLHSSHEALMEAYDQYMEEPGLFPSASVQEKANIAQVFFDRASECLDISQVGDSLKTNVKTEVTLLLKEVFDRIDLPYHSEIPNQQAILDLREKNIELNNWRVPKTAIEITKVQEGERAGEYLFSPETVAQAANFYQTIKEMPYNSSSNSNATEGFYEFYSSTPGQLLPPKWFVFLPKSLDAVFWDQTLWQWLGMIIVLFFTGLIVIFMFKWNQKITAKFKPTRKYLFRTIPAWISIALLWVVGDFINYQLNITGYVLILSLDFLYFSWWVMVAFVFFFLAQAVGEVIIRYFRENNEKIDAELIRNFADLISLAIGGIVVLFGLQRIGLNLFPLLAGLGVGGVAIALGAKSTLENVIAGLALFFDQPVVAGEECIFGGNEGAVQSVGLRSIRLQGVDGNLMSMPNSEFCQLQLINKSRAEKSLFKHRIHLSYETKSQQLKSALDKFRKLLVDDENILEAGLHVRCVGYNEYSIVVEFQAYIDTGDEEEFLLIQEGLLLKVKQVVEEVGTKFAMGV</sequence>
<dbReference type="Gene3D" id="1.10.287.1260">
    <property type="match status" value="1"/>
</dbReference>
<dbReference type="Gene3D" id="2.30.30.60">
    <property type="match status" value="1"/>
</dbReference>
<reference evidence="8 9" key="1">
    <citation type="submission" date="2023-01" db="EMBL/GenBank/DDBJ databases">
        <title>Novel diversity within Roseofilum (Cyanobacteria; Desertifilaceae) from marine benthic mats with descriptions of four novel species.</title>
        <authorList>
            <person name="Wang Y."/>
            <person name="Berthold D.E."/>
            <person name="Hu J."/>
            <person name="Lefler F.W."/>
            <person name="Laughinghouse H.D. IV."/>
        </authorList>
    </citation>
    <scope>NUCLEOTIDE SEQUENCE [LARGE SCALE GENOMIC DNA]</scope>
    <source>
        <strain evidence="8 9">BLCC-M114</strain>
    </source>
</reference>
<comment type="similarity">
    <text evidence="2">Belongs to the MscS (TC 1.A.23) family.</text>
</comment>
<dbReference type="PANTHER" id="PTHR30566">
    <property type="entry name" value="YNAI-RELATED MECHANOSENSITIVE ION CHANNEL"/>
    <property type="match status" value="1"/>
</dbReference>
<evidence type="ECO:0000256" key="1">
    <source>
        <dbReference type="ARBA" id="ARBA00004141"/>
    </source>
</evidence>
<keyword evidence="3 6" id="KW-0812">Transmembrane</keyword>
<evidence type="ECO:0000256" key="5">
    <source>
        <dbReference type="ARBA" id="ARBA00023136"/>
    </source>
</evidence>
<feature type="transmembrane region" description="Helical" evidence="6">
    <location>
        <begin position="338"/>
        <end position="358"/>
    </location>
</feature>
<name>A0ABT7B523_9CYAN</name>
<dbReference type="SUPFAM" id="SSF50182">
    <property type="entry name" value="Sm-like ribonucleoproteins"/>
    <property type="match status" value="1"/>
</dbReference>
<evidence type="ECO:0000259" key="7">
    <source>
        <dbReference type="Pfam" id="PF00924"/>
    </source>
</evidence>
<feature type="transmembrane region" description="Helical" evidence="6">
    <location>
        <begin position="303"/>
        <end position="326"/>
    </location>
</feature>